<evidence type="ECO:0000256" key="2">
    <source>
        <dbReference type="ARBA" id="ARBA00023054"/>
    </source>
</evidence>
<dbReference type="Pfam" id="PF25989">
    <property type="entry name" value="YknX_C"/>
    <property type="match status" value="1"/>
</dbReference>
<reference evidence="5 6" key="1">
    <citation type="submission" date="2016-11" db="EMBL/GenBank/DDBJ databases">
        <authorList>
            <person name="Varghese N."/>
            <person name="Submissions S."/>
        </authorList>
    </citation>
    <scope>NUCLEOTIDE SEQUENCE [LARGE SCALE GENOMIC DNA]</scope>
    <source>
        <strain evidence="5 6">DSM 19027</strain>
    </source>
</reference>
<feature type="coiled-coil region" evidence="3">
    <location>
        <begin position="92"/>
        <end position="140"/>
    </location>
</feature>
<comment type="subcellular location">
    <subcellularLocation>
        <location evidence="1">Cell envelope</location>
    </subcellularLocation>
</comment>
<sequence>MKKKKSIIIAVIAIIAIAVVLSFCSRNQSVAPMVRVKEAETGDIQSWLSTNAMIESSDVKNYYGASGLKVKKVYVEVGDTVKKGDIILEYDLTDLIAAVEQAEIQYENALLNRAELISQKKQIEEDMADLEAEILRLDGSSDPQDLATLQALIQKRDALKTVSDEQIKLMDNSVALAKIGLDSARARLDEVRDGLVADMDGTVTALNAEEGAPVMTQPVAVIQDMTRLKGVIQLGKYDAAKIQLGQRAVLEYSDKTYEGKISFISPAATRSMAAGMTGQETSLMAEIEIVNPDAALKIGFDVDADILVGEVRNVLKIPVECIKYDKAYNTSVFVVENGTAKLTPVRLGLQSESEIEVVEGLKQGDKVILNPSMDLKDGMAVVVEGAEQ</sequence>
<evidence type="ECO:0000256" key="3">
    <source>
        <dbReference type="SAM" id="Coils"/>
    </source>
</evidence>
<evidence type="ECO:0000313" key="6">
    <source>
        <dbReference type="Proteomes" id="UP000324781"/>
    </source>
</evidence>
<evidence type="ECO:0000259" key="4">
    <source>
        <dbReference type="Pfam" id="PF25989"/>
    </source>
</evidence>
<dbReference type="RefSeq" id="WP_188118396.1">
    <property type="nucleotide sequence ID" value="NZ_DAONMB010000004.1"/>
</dbReference>
<keyword evidence="6" id="KW-1185">Reference proteome</keyword>
<dbReference type="Gene3D" id="2.40.420.20">
    <property type="match status" value="1"/>
</dbReference>
<protein>
    <submittedName>
        <fullName evidence="5">HlyD family secretion protein</fullName>
    </submittedName>
</protein>
<dbReference type="InterPro" id="IPR058637">
    <property type="entry name" value="YknX-like_C"/>
</dbReference>
<accession>A0A1M6EWI0</accession>
<evidence type="ECO:0000256" key="1">
    <source>
        <dbReference type="ARBA" id="ARBA00004196"/>
    </source>
</evidence>
<proteinExistence type="predicted"/>
<dbReference type="Proteomes" id="UP000324781">
    <property type="component" value="Unassembled WGS sequence"/>
</dbReference>
<dbReference type="PANTHER" id="PTHR32347:SF14">
    <property type="entry name" value="EFFLUX SYSTEM COMPONENT YKNX-RELATED"/>
    <property type="match status" value="1"/>
</dbReference>
<gene>
    <name evidence="5" type="ORF">SAMN05444373_101419</name>
</gene>
<dbReference type="PANTHER" id="PTHR32347">
    <property type="entry name" value="EFFLUX SYSTEM COMPONENT YKNX-RELATED"/>
    <property type="match status" value="1"/>
</dbReference>
<feature type="domain" description="YknX-like C-terminal permuted SH3-like" evidence="4">
    <location>
        <begin position="314"/>
        <end position="382"/>
    </location>
</feature>
<dbReference type="Gene3D" id="2.40.50.100">
    <property type="match status" value="1"/>
</dbReference>
<evidence type="ECO:0000313" key="5">
    <source>
        <dbReference type="EMBL" id="SHI89798.1"/>
    </source>
</evidence>
<dbReference type="AlphaFoldDB" id="A0A1M6EWI0"/>
<dbReference type="InterPro" id="IPR050465">
    <property type="entry name" value="UPF0194_transport"/>
</dbReference>
<name>A0A1M6EWI0_9FIRM</name>
<keyword evidence="2 3" id="KW-0175">Coiled coil</keyword>
<dbReference type="Gene3D" id="2.40.30.170">
    <property type="match status" value="1"/>
</dbReference>
<dbReference type="GO" id="GO:0030313">
    <property type="term" value="C:cell envelope"/>
    <property type="evidence" value="ECO:0007669"/>
    <property type="project" value="UniProtKB-SubCell"/>
</dbReference>
<dbReference type="EMBL" id="FQZP01000014">
    <property type="protein sequence ID" value="SHI89798.1"/>
    <property type="molecule type" value="Genomic_DNA"/>
</dbReference>
<organism evidence="5 6">
    <name type="scientific">Thermoclostridium caenicola</name>
    <dbReference type="NCBI Taxonomy" id="659425"/>
    <lineage>
        <taxon>Bacteria</taxon>
        <taxon>Bacillati</taxon>
        <taxon>Bacillota</taxon>
        <taxon>Clostridia</taxon>
        <taxon>Eubacteriales</taxon>
        <taxon>Oscillospiraceae</taxon>
        <taxon>Thermoclostridium</taxon>
    </lineage>
</organism>